<dbReference type="InParanoid" id="A0A2T0GYC9"/>
<dbReference type="STRING" id="1050202.GCA_000384035_02441"/>
<comment type="caution">
    <text evidence="1">The sequence shown here is derived from an EMBL/GenBank/DDBJ whole genome shotgun (WGS) entry which is preliminary data.</text>
</comment>
<organism evidence="1 2">
    <name type="scientific">Actinopolyspora mortivallis</name>
    <dbReference type="NCBI Taxonomy" id="33906"/>
    <lineage>
        <taxon>Bacteria</taxon>
        <taxon>Bacillati</taxon>
        <taxon>Actinomycetota</taxon>
        <taxon>Actinomycetes</taxon>
        <taxon>Actinopolysporales</taxon>
        <taxon>Actinopolysporaceae</taxon>
        <taxon>Actinopolyspora</taxon>
    </lineage>
</organism>
<reference evidence="1 2" key="1">
    <citation type="submission" date="2018-03" db="EMBL/GenBank/DDBJ databases">
        <title>Actinopolyspora mortivallis from Sahara, screening for active biomolecules.</title>
        <authorList>
            <person name="Selama O."/>
            <person name="Wellington E.M.H."/>
            <person name="Hacene H."/>
        </authorList>
    </citation>
    <scope>NUCLEOTIDE SEQUENCE [LARGE SCALE GENOMIC DNA]</scope>
    <source>
        <strain evidence="1 2">M5A</strain>
    </source>
</reference>
<sequence length="181" mass="20195">MTSWFGRVLARLRGTAELPERFDGVLGTDERVLASALSPEGALVATNHGLWIPEPTGSRRIGWHLVNRAVWRDGVLVLTEASEHRSAGGAVLLRDLPRRRFRLESPGRLPDVVHTRVTGSIRSTQYRELPMGGARFVRRRVPGRNGTVLQVRPDRDADERTLAEYADEVARRLADEERGSG</sequence>
<dbReference type="EMBL" id="PVSR01000006">
    <property type="protein sequence ID" value="PRW64111.1"/>
    <property type="molecule type" value="Genomic_DNA"/>
</dbReference>
<evidence type="ECO:0000313" key="1">
    <source>
        <dbReference type="EMBL" id="PRW64111.1"/>
    </source>
</evidence>
<gene>
    <name evidence="1" type="ORF">CEP50_06825</name>
</gene>
<name>A0A2T0GYC9_ACTMO</name>
<proteinExistence type="predicted"/>
<dbReference type="AlphaFoldDB" id="A0A2T0GYC9"/>
<keyword evidence="2" id="KW-1185">Reference proteome</keyword>
<evidence type="ECO:0000313" key="2">
    <source>
        <dbReference type="Proteomes" id="UP000239352"/>
    </source>
</evidence>
<dbReference type="RefSeq" id="WP_106113087.1">
    <property type="nucleotide sequence ID" value="NZ_PVSR01000006.1"/>
</dbReference>
<protein>
    <submittedName>
        <fullName evidence="1">Uncharacterized protein</fullName>
    </submittedName>
</protein>
<dbReference type="Proteomes" id="UP000239352">
    <property type="component" value="Unassembled WGS sequence"/>
</dbReference>
<accession>A0A2T0GYC9</accession>